<evidence type="ECO:0000256" key="7">
    <source>
        <dbReference type="SAM" id="Phobius"/>
    </source>
</evidence>
<keyword evidence="4 7" id="KW-0812">Transmembrane</keyword>
<dbReference type="GO" id="GO:0005886">
    <property type="term" value="C:plasma membrane"/>
    <property type="evidence" value="ECO:0007669"/>
    <property type="project" value="UniProtKB-SubCell"/>
</dbReference>
<comment type="caution">
    <text evidence="8">The sequence shown here is derived from an EMBL/GenBank/DDBJ whole genome shotgun (WGS) entry which is preliminary data.</text>
</comment>
<dbReference type="PANTHER" id="PTHR30250:SF10">
    <property type="entry name" value="LIPOPOLYSACCHARIDE BIOSYNTHESIS PROTEIN WZXC"/>
    <property type="match status" value="1"/>
</dbReference>
<feature type="transmembrane region" description="Helical" evidence="7">
    <location>
        <begin position="358"/>
        <end position="377"/>
    </location>
</feature>
<feature type="transmembrane region" description="Helical" evidence="7">
    <location>
        <begin position="210"/>
        <end position="227"/>
    </location>
</feature>
<dbReference type="Proteomes" id="UP000188967">
    <property type="component" value="Unassembled WGS sequence"/>
</dbReference>
<keyword evidence="3" id="KW-1003">Cell membrane</keyword>
<sequence>MMLRSGSLQFVFSIFLAIIQLIMLRLMHEYLNAFELGLYSLAMMLIFLLQSFCDMGISSFSINSNNDNYYFNNKLHKLSLLLGFFSFVLGVLGTFILANIYYADVFIFHGLLLSLSFPFLTLTGYYQSIMVRKKKLVAIAIYDFLSRALSLILLYFMFVIGGRFDAFIYSYLVYAVIRCCLYFVTSNNLVTFISFRVYPSEDGHDENISYRNFFSFMIFQFLGQFVNSISVKVDEMVLGRVLGLELLGIYTLVKNYVVQVGYLVIPLVRRISLSILVEKSDQNNNYIKLSYFFSYLLVAYFLGGAIVSKLMLNIVFGNNISEYLPVFIIMLITWAVRVAGGSVLSSYFVVKGKPNYDFYWNLLQGSIIACVAIFTEYKNLQDLAVHIFIAYSLYVIIAAPVFCYLLKSEWSKSFFTNFVVISICGMIVINRNLLISLTITESMGVIFIYGLLFCLLSYFFVRKHII</sequence>
<dbReference type="Pfam" id="PF13440">
    <property type="entry name" value="Polysacc_synt_3"/>
    <property type="match status" value="1"/>
</dbReference>
<evidence type="ECO:0000313" key="9">
    <source>
        <dbReference type="Proteomes" id="UP000188967"/>
    </source>
</evidence>
<comment type="subcellular location">
    <subcellularLocation>
        <location evidence="1">Cell membrane</location>
        <topology evidence="1">Multi-pass membrane protein</topology>
    </subcellularLocation>
</comment>
<feature type="transmembrane region" description="Helical" evidence="7">
    <location>
        <begin position="383"/>
        <end position="406"/>
    </location>
</feature>
<accession>A0A1V2GGI9</accession>
<feature type="transmembrane region" description="Helical" evidence="7">
    <location>
        <begin position="137"/>
        <end position="160"/>
    </location>
</feature>
<feature type="transmembrane region" description="Helical" evidence="7">
    <location>
        <begin position="323"/>
        <end position="349"/>
    </location>
</feature>
<dbReference type="PANTHER" id="PTHR30250">
    <property type="entry name" value="PST FAMILY PREDICTED COLANIC ACID TRANSPORTER"/>
    <property type="match status" value="1"/>
</dbReference>
<feature type="transmembrane region" description="Helical" evidence="7">
    <location>
        <begin position="418"/>
        <end position="437"/>
    </location>
</feature>
<feature type="transmembrane region" description="Helical" evidence="7">
    <location>
        <begin position="289"/>
        <end position="311"/>
    </location>
</feature>
<feature type="transmembrane region" description="Helical" evidence="7">
    <location>
        <begin position="172"/>
        <end position="198"/>
    </location>
</feature>
<evidence type="ECO:0000256" key="4">
    <source>
        <dbReference type="ARBA" id="ARBA00022692"/>
    </source>
</evidence>
<dbReference type="InterPro" id="IPR050833">
    <property type="entry name" value="Poly_Biosynth_Transport"/>
</dbReference>
<reference evidence="8 9" key="1">
    <citation type="submission" date="2017-01" db="EMBL/GenBank/DDBJ databases">
        <title>Draft genome sequence of an E. coli strain isolated from human, in Amazon, Brazil.</title>
        <authorList>
            <person name="Moura Q."/>
            <person name="Fernandes M.R."/>
            <person name="Cerdeira L."/>
            <person name="Vianello M."/>
            <person name="Souza T.A."/>
            <person name="Ienne S."/>
            <person name="Lincopan N."/>
        </authorList>
    </citation>
    <scope>NUCLEOTIDE SEQUENCE [LARGE SCALE GENOMIC DNA]</scope>
    <source>
        <strain evidence="8 9">ICBEcBL-II-13</strain>
    </source>
</reference>
<feature type="transmembrane region" description="Helical" evidence="7">
    <location>
        <begin position="443"/>
        <end position="461"/>
    </location>
</feature>
<feature type="transmembrane region" description="Helical" evidence="7">
    <location>
        <begin position="106"/>
        <end position="125"/>
    </location>
</feature>
<proteinExistence type="inferred from homology"/>
<keyword evidence="6 7" id="KW-0472">Membrane</keyword>
<protein>
    <recommendedName>
        <fullName evidence="10">O-antigen flippase</fullName>
    </recommendedName>
</protein>
<evidence type="ECO:0000256" key="3">
    <source>
        <dbReference type="ARBA" id="ARBA00022475"/>
    </source>
</evidence>
<keyword evidence="5 7" id="KW-1133">Transmembrane helix</keyword>
<feature type="transmembrane region" description="Helical" evidence="7">
    <location>
        <begin position="38"/>
        <end position="57"/>
    </location>
</feature>
<dbReference type="AlphaFoldDB" id="A0A1V2GGI9"/>
<gene>
    <name evidence="8" type="ORF">BXT93_10020</name>
</gene>
<evidence type="ECO:0000256" key="2">
    <source>
        <dbReference type="ARBA" id="ARBA00007430"/>
    </source>
</evidence>
<evidence type="ECO:0000256" key="1">
    <source>
        <dbReference type="ARBA" id="ARBA00004651"/>
    </source>
</evidence>
<feature type="transmembrane region" description="Helical" evidence="7">
    <location>
        <begin position="247"/>
        <end position="268"/>
    </location>
</feature>
<dbReference type="EMBL" id="MTPS01000143">
    <property type="protein sequence ID" value="ONG35083.1"/>
    <property type="molecule type" value="Genomic_DNA"/>
</dbReference>
<evidence type="ECO:0000313" key="8">
    <source>
        <dbReference type="EMBL" id="ONG35083.1"/>
    </source>
</evidence>
<evidence type="ECO:0008006" key="10">
    <source>
        <dbReference type="Google" id="ProtNLM"/>
    </source>
</evidence>
<evidence type="ECO:0000256" key="6">
    <source>
        <dbReference type="ARBA" id="ARBA00023136"/>
    </source>
</evidence>
<feature type="transmembrane region" description="Helical" evidence="7">
    <location>
        <begin position="78"/>
        <end position="100"/>
    </location>
</feature>
<evidence type="ECO:0000256" key="5">
    <source>
        <dbReference type="ARBA" id="ARBA00022989"/>
    </source>
</evidence>
<name>A0A1V2GGI9_ECOLX</name>
<comment type="similarity">
    <text evidence="2">Belongs to the polysaccharide synthase family.</text>
</comment>
<feature type="transmembrane region" description="Helical" evidence="7">
    <location>
        <begin position="7"/>
        <end position="26"/>
    </location>
</feature>
<organism evidence="8 9">
    <name type="scientific">Escherichia coli</name>
    <dbReference type="NCBI Taxonomy" id="562"/>
    <lineage>
        <taxon>Bacteria</taxon>
        <taxon>Pseudomonadati</taxon>
        <taxon>Pseudomonadota</taxon>
        <taxon>Gammaproteobacteria</taxon>
        <taxon>Enterobacterales</taxon>
        <taxon>Enterobacteriaceae</taxon>
        <taxon>Escherichia</taxon>
    </lineage>
</organism>